<accession>A0A842I9L4</accession>
<dbReference type="Pfam" id="PF13186">
    <property type="entry name" value="SPASM"/>
    <property type="match status" value="1"/>
</dbReference>
<keyword evidence="5" id="KW-0411">Iron-sulfur</keyword>
<dbReference type="SUPFAM" id="SSF102114">
    <property type="entry name" value="Radical SAM enzymes"/>
    <property type="match status" value="1"/>
</dbReference>
<dbReference type="InterPro" id="IPR007197">
    <property type="entry name" value="rSAM"/>
</dbReference>
<evidence type="ECO:0000256" key="2">
    <source>
        <dbReference type="ARBA" id="ARBA00022691"/>
    </source>
</evidence>
<evidence type="ECO:0000256" key="5">
    <source>
        <dbReference type="ARBA" id="ARBA00023014"/>
    </source>
</evidence>
<dbReference type="Pfam" id="PF04055">
    <property type="entry name" value="Radical_SAM"/>
    <property type="match status" value="1"/>
</dbReference>
<keyword evidence="2" id="KW-0949">S-adenosyl-L-methionine</keyword>
<reference evidence="8 9" key="1">
    <citation type="journal article" date="2017" name="Int. J. Syst. Evol. Microbiol.">
        <title>Gemmobacter straminiformis sp. nov., isolated from an artificial fountain.</title>
        <authorList>
            <person name="Kang J.Y."/>
            <person name="Kim M.J."/>
            <person name="Chun J."/>
            <person name="Son K.P."/>
            <person name="Jahng K.Y."/>
        </authorList>
    </citation>
    <scope>NUCLEOTIDE SEQUENCE [LARGE SCALE GENOMIC DNA]</scope>
    <source>
        <strain evidence="8 9">CAM-8</strain>
    </source>
</reference>
<dbReference type="Gene3D" id="3.20.20.70">
    <property type="entry name" value="Aldolase class I"/>
    <property type="match status" value="1"/>
</dbReference>
<proteinExistence type="predicted"/>
<evidence type="ECO:0000313" key="9">
    <source>
        <dbReference type="Proteomes" id="UP000555411"/>
    </source>
</evidence>
<dbReference type="GO" id="GO:0003824">
    <property type="term" value="F:catalytic activity"/>
    <property type="evidence" value="ECO:0007669"/>
    <property type="project" value="InterPro"/>
</dbReference>
<dbReference type="GO" id="GO:0051536">
    <property type="term" value="F:iron-sulfur cluster binding"/>
    <property type="evidence" value="ECO:0007669"/>
    <property type="project" value="UniProtKB-KW"/>
</dbReference>
<feature type="domain" description="Radical SAM core" evidence="6">
    <location>
        <begin position="32"/>
        <end position="138"/>
    </location>
</feature>
<dbReference type="InterPro" id="IPR023885">
    <property type="entry name" value="4Fe4S-binding_SPASM_dom"/>
</dbReference>
<organism evidence="8 9">
    <name type="scientific">Paragemmobacter straminiformis</name>
    <dbReference type="NCBI Taxonomy" id="2045119"/>
    <lineage>
        <taxon>Bacteria</taxon>
        <taxon>Pseudomonadati</taxon>
        <taxon>Pseudomonadota</taxon>
        <taxon>Alphaproteobacteria</taxon>
        <taxon>Rhodobacterales</taxon>
        <taxon>Paracoccaceae</taxon>
        <taxon>Paragemmobacter</taxon>
    </lineage>
</organism>
<dbReference type="Proteomes" id="UP000555411">
    <property type="component" value="Unassembled WGS sequence"/>
</dbReference>
<evidence type="ECO:0000313" key="8">
    <source>
        <dbReference type="EMBL" id="MBC2836325.1"/>
    </source>
</evidence>
<dbReference type="PANTHER" id="PTHR11228">
    <property type="entry name" value="RADICAL SAM DOMAIN PROTEIN"/>
    <property type="match status" value="1"/>
</dbReference>
<evidence type="ECO:0000256" key="3">
    <source>
        <dbReference type="ARBA" id="ARBA00022723"/>
    </source>
</evidence>
<dbReference type="GO" id="GO:0046872">
    <property type="term" value="F:metal ion binding"/>
    <property type="evidence" value="ECO:0007669"/>
    <property type="project" value="UniProtKB-KW"/>
</dbReference>
<evidence type="ECO:0000259" key="7">
    <source>
        <dbReference type="Pfam" id="PF13186"/>
    </source>
</evidence>
<keyword evidence="3" id="KW-0479">Metal-binding</keyword>
<comment type="cofactor">
    <cofactor evidence="1">
        <name>[4Fe-4S] cluster</name>
        <dbReference type="ChEBI" id="CHEBI:49883"/>
    </cofactor>
</comment>
<evidence type="ECO:0000256" key="1">
    <source>
        <dbReference type="ARBA" id="ARBA00001966"/>
    </source>
</evidence>
<dbReference type="EMBL" id="JACLQD010000003">
    <property type="protein sequence ID" value="MBC2836325.1"/>
    <property type="molecule type" value="Genomic_DNA"/>
</dbReference>
<dbReference type="InterPro" id="IPR050377">
    <property type="entry name" value="Radical_SAM_PqqE_MftC-like"/>
</dbReference>
<evidence type="ECO:0000259" key="6">
    <source>
        <dbReference type="Pfam" id="PF04055"/>
    </source>
</evidence>
<evidence type="ECO:0000256" key="4">
    <source>
        <dbReference type="ARBA" id="ARBA00023004"/>
    </source>
</evidence>
<gene>
    <name evidence="8" type="ORF">H7F16_12470</name>
</gene>
<dbReference type="CDD" id="cd21109">
    <property type="entry name" value="SPASM"/>
    <property type="match status" value="1"/>
</dbReference>
<comment type="caution">
    <text evidence="8">The sequence shown here is derived from an EMBL/GenBank/DDBJ whole genome shotgun (WGS) entry which is preliminary data.</text>
</comment>
<dbReference type="InterPro" id="IPR058240">
    <property type="entry name" value="rSAM_sf"/>
</dbReference>
<dbReference type="RefSeq" id="WP_185797928.1">
    <property type="nucleotide sequence ID" value="NZ_JACLQD010000003.1"/>
</dbReference>
<sequence length="321" mass="36600">MYIGREMYSPLTDPARQRALFLQTVNRIEVETHSYCNRRCDYCPNVVGDRLGPNVRMKPAIWEKLLRDLAAIGYARYFVLNSYNEPLYDRAILDRIAEARAAMPKARIMIYTNGDYLTPAYIDDLAAAGLDYMHVSIHLKQGDSYSDLYVLNRIAEISHRTGLQARFKHIRPNDSIIARFDTPRLEMETRAINFARHGNDRGGLLPDLSPENPRTDPCNFVFQHFHMGYTGNVVPCCHIRSDRPEHAKHVVGNLDRADSIFDIFFGAKAAAWRRGLIHDRAKSGPCATCSAPVVLSQKDWRLQLQSAYLRHVAPLEQQATP</sequence>
<dbReference type="PANTHER" id="PTHR11228:SF7">
    <property type="entry name" value="PQQA PEPTIDE CYCLASE"/>
    <property type="match status" value="1"/>
</dbReference>
<dbReference type="CDD" id="cd01335">
    <property type="entry name" value="Radical_SAM"/>
    <property type="match status" value="1"/>
</dbReference>
<name>A0A842I9L4_9RHOB</name>
<dbReference type="InterPro" id="IPR013785">
    <property type="entry name" value="Aldolase_TIM"/>
</dbReference>
<feature type="domain" description="4Fe4S-binding SPASM" evidence="7">
    <location>
        <begin position="218"/>
        <end position="289"/>
    </location>
</feature>
<dbReference type="AlphaFoldDB" id="A0A842I9L4"/>
<protein>
    <submittedName>
        <fullName evidence="8">Radical SAM protein</fullName>
    </submittedName>
</protein>
<dbReference type="SFLD" id="SFLDS00029">
    <property type="entry name" value="Radical_SAM"/>
    <property type="match status" value="1"/>
</dbReference>
<keyword evidence="4" id="KW-0408">Iron</keyword>
<keyword evidence="9" id="KW-1185">Reference proteome</keyword>